<sequence length="162" mass="18282">MSSKTKLEVINPAARVADLIGLLYVLHHTFSGNTDLYQLEKIMEVDLDDLMPIVYTANSLGFVTIGEGDIVITDKGIEFVNAGLKKRKEMIKSSIKKVEPFVSAIRLKKFTVRELFEELRKNSIQNFNNPSGLYLLELTLIEWGVYSGLLKRVGDVYQVVSQ</sequence>
<comment type="caution">
    <text evidence="1">The sequence shown here is derived from an EMBL/GenBank/DDBJ whole genome shotgun (WGS) entry which is preliminary data.</text>
</comment>
<dbReference type="EMBL" id="NEXC01000026">
    <property type="protein sequence ID" value="PSN83377.1"/>
    <property type="molecule type" value="Genomic_DNA"/>
</dbReference>
<organism evidence="1 2">
    <name type="scientific">Candidatus Marsarchaeota G1 archaeon OSP_D</name>
    <dbReference type="NCBI Taxonomy" id="1978155"/>
    <lineage>
        <taxon>Archaea</taxon>
        <taxon>Candidatus Marsarchaeota</taxon>
        <taxon>Candidatus Marsarchaeota group 1</taxon>
    </lineage>
</organism>
<name>A0A2R6AAK6_9ARCH</name>
<gene>
    <name evidence="1" type="ORF">B9Q01_05020</name>
</gene>
<dbReference type="GO" id="GO:0005524">
    <property type="term" value="F:ATP binding"/>
    <property type="evidence" value="ECO:0007669"/>
    <property type="project" value="UniProtKB-KW"/>
</dbReference>
<evidence type="ECO:0000313" key="1">
    <source>
        <dbReference type="EMBL" id="PSN83377.1"/>
    </source>
</evidence>
<protein>
    <submittedName>
        <fullName evidence="1">ABC transporter ATP-binding protein</fullName>
    </submittedName>
</protein>
<proteinExistence type="predicted"/>
<accession>A0A2R6AAK6</accession>
<keyword evidence="1" id="KW-0067">ATP-binding</keyword>
<dbReference type="InterPro" id="IPR018632">
    <property type="entry name" value="AAA-associated_dom_C"/>
</dbReference>
<reference evidence="1 2" key="1">
    <citation type="submission" date="2017-04" db="EMBL/GenBank/DDBJ databases">
        <title>Novel microbial lineages endemic to geothermal iron-oxide mats fill important gaps in the evolutionary history of Archaea.</title>
        <authorList>
            <person name="Jay Z.J."/>
            <person name="Beam J.P."/>
            <person name="Dlakic M."/>
            <person name="Rusch D.B."/>
            <person name="Kozubal M.A."/>
            <person name="Inskeep W.P."/>
        </authorList>
    </citation>
    <scope>NUCLEOTIDE SEQUENCE [LARGE SCALE GENOMIC DNA]</scope>
    <source>
        <strain evidence="1">OSP_D</strain>
    </source>
</reference>
<keyword evidence="1" id="KW-0547">Nucleotide-binding</keyword>
<evidence type="ECO:0000313" key="2">
    <source>
        <dbReference type="Proteomes" id="UP000240880"/>
    </source>
</evidence>
<dbReference type="Pfam" id="PF09821">
    <property type="entry name" value="AAA_assoc_C"/>
    <property type="match status" value="1"/>
</dbReference>
<dbReference type="AlphaFoldDB" id="A0A2R6AAK6"/>
<dbReference type="Proteomes" id="UP000240880">
    <property type="component" value="Unassembled WGS sequence"/>
</dbReference>